<keyword evidence="2" id="KW-1185">Reference proteome</keyword>
<reference evidence="1 2" key="1">
    <citation type="submission" date="2019-03" db="EMBL/GenBank/DDBJ databases">
        <title>Genomic Encyclopedia of Type Strains, Phase IV (KMG-IV): sequencing the most valuable type-strain genomes for metagenomic binning, comparative biology and taxonomic classification.</title>
        <authorList>
            <person name="Goeker M."/>
        </authorList>
    </citation>
    <scope>NUCLEOTIDE SEQUENCE [LARGE SCALE GENOMIC DNA]</scope>
    <source>
        <strain evidence="1 2">DSM 7445</strain>
    </source>
</reference>
<gene>
    <name evidence="1" type="ORF">EDC30_12135</name>
</gene>
<evidence type="ECO:0000313" key="1">
    <source>
        <dbReference type="EMBL" id="TCS32611.1"/>
    </source>
</evidence>
<sequence>MTQLDATELEKQYQYPESMQVYGIVVDDRLSNALIKLGLDALSQKKVDRLIFLCLDPHDIRERTDWTDIIAHIPATNGARPEYDVRIVQSPAELMHASLNMRVVRLPVDSVVI</sequence>
<name>A0A4R3HS24_PAULE</name>
<dbReference type="RefSeq" id="WP_132260485.1">
    <property type="nucleotide sequence ID" value="NZ_SLZQ01000021.1"/>
</dbReference>
<proteinExistence type="predicted"/>
<dbReference type="EMBL" id="SLZQ01000021">
    <property type="protein sequence ID" value="TCS32611.1"/>
    <property type="molecule type" value="Genomic_DNA"/>
</dbReference>
<organism evidence="1 2">
    <name type="scientific">Paucimonas lemoignei</name>
    <name type="common">Pseudomonas lemoignei</name>
    <dbReference type="NCBI Taxonomy" id="29443"/>
    <lineage>
        <taxon>Bacteria</taxon>
        <taxon>Pseudomonadati</taxon>
        <taxon>Pseudomonadota</taxon>
        <taxon>Betaproteobacteria</taxon>
        <taxon>Burkholderiales</taxon>
        <taxon>Burkholderiaceae</taxon>
        <taxon>Paucimonas</taxon>
    </lineage>
</organism>
<dbReference type="AlphaFoldDB" id="A0A4R3HS24"/>
<comment type="caution">
    <text evidence="1">The sequence shown here is derived from an EMBL/GenBank/DDBJ whole genome shotgun (WGS) entry which is preliminary data.</text>
</comment>
<evidence type="ECO:0000313" key="2">
    <source>
        <dbReference type="Proteomes" id="UP000295382"/>
    </source>
</evidence>
<accession>A0A4R3HS24</accession>
<protein>
    <submittedName>
        <fullName evidence="1">Uncharacterized protein</fullName>
    </submittedName>
</protein>
<dbReference type="Proteomes" id="UP000295382">
    <property type="component" value="Unassembled WGS sequence"/>
</dbReference>